<dbReference type="RefSeq" id="WP_248867141.1">
    <property type="nucleotide sequence ID" value="NZ_CP086322.1"/>
</dbReference>
<keyword evidence="6" id="KW-0034">Amyloid</keyword>
<feature type="domain" description="Chaplin" evidence="8">
    <location>
        <begin position="48"/>
        <end position="84"/>
    </location>
</feature>
<gene>
    <name evidence="9" type="ORF">K9S39_34090</name>
</gene>
<evidence type="ECO:0000313" key="9">
    <source>
        <dbReference type="EMBL" id="UQA96239.1"/>
    </source>
</evidence>
<keyword evidence="3" id="KW-0964">Secreted</keyword>
<keyword evidence="10" id="KW-1185">Reference proteome</keyword>
<feature type="chain" id="PRO_5046879520" evidence="7">
    <location>
        <begin position="34"/>
        <end position="122"/>
    </location>
</feature>
<dbReference type="Proteomes" id="UP000830115">
    <property type="component" value="Chromosome"/>
</dbReference>
<accession>A0ABY4MHR3</accession>
<evidence type="ECO:0000256" key="5">
    <source>
        <dbReference type="ARBA" id="ARBA00022889"/>
    </source>
</evidence>
<evidence type="ECO:0000256" key="7">
    <source>
        <dbReference type="SAM" id="SignalP"/>
    </source>
</evidence>
<evidence type="ECO:0000256" key="1">
    <source>
        <dbReference type="ARBA" id="ARBA00004191"/>
    </source>
</evidence>
<evidence type="ECO:0000256" key="2">
    <source>
        <dbReference type="ARBA" id="ARBA00022512"/>
    </source>
</evidence>
<keyword evidence="5" id="KW-0130">Cell adhesion</keyword>
<keyword evidence="2" id="KW-0134">Cell wall</keyword>
<evidence type="ECO:0000256" key="4">
    <source>
        <dbReference type="ARBA" id="ARBA00022729"/>
    </source>
</evidence>
<evidence type="ECO:0000256" key="3">
    <source>
        <dbReference type="ARBA" id="ARBA00022525"/>
    </source>
</evidence>
<dbReference type="EMBL" id="CP086322">
    <property type="protein sequence ID" value="UQA96239.1"/>
    <property type="molecule type" value="Genomic_DNA"/>
</dbReference>
<name>A0ABY4MHR3_9ACTN</name>
<reference evidence="9" key="1">
    <citation type="submission" date="2021-10" db="EMBL/GenBank/DDBJ databases">
        <title>Streptomyces nigrumlapis sp.nov.,an antimicrobial producing actinobacterium isolated from Black Gobi rocks.</title>
        <authorList>
            <person name="Wen Y."/>
            <person name="Zhang W."/>
            <person name="Liu X.G."/>
        </authorList>
    </citation>
    <scope>NUCLEOTIDE SEQUENCE</scope>
    <source>
        <strain evidence="9">ST13-2-2</strain>
    </source>
</reference>
<dbReference type="InterPro" id="IPR005528">
    <property type="entry name" value="ChpA-H"/>
</dbReference>
<feature type="signal peptide" evidence="7">
    <location>
        <begin position="1"/>
        <end position="33"/>
    </location>
</feature>
<comment type="subcellular location">
    <subcellularLocation>
        <location evidence="1">Secreted</location>
        <location evidence="1">Cell wall</location>
    </subcellularLocation>
</comment>
<evidence type="ECO:0000256" key="6">
    <source>
        <dbReference type="ARBA" id="ARBA00023087"/>
    </source>
</evidence>
<organism evidence="9 10">
    <name type="scientific">Streptomyces halobius</name>
    <dbReference type="NCBI Taxonomy" id="2879846"/>
    <lineage>
        <taxon>Bacteria</taxon>
        <taxon>Bacillati</taxon>
        <taxon>Actinomycetota</taxon>
        <taxon>Actinomycetes</taxon>
        <taxon>Kitasatosporales</taxon>
        <taxon>Streptomycetaceae</taxon>
        <taxon>Streptomyces</taxon>
    </lineage>
</organism>
<dbReference type="Pfam" id="PF03777">
    <property type="entry name" value="ChpA-C"/>
    <property type="match status" value="1"/>
</dbReference>
<proteinExistence type="predicted"/>
<evidence type="ECO:0000313" key="10">
    <source>
        <dbReference type="Proteomes" id="UP000830115"/>
    </source>
</evidence>
<keyword evidence="4 7" id="KW-0732">Signal</keyword>
<sequence>MGAATRARSVRRQAVLVGAGLGAVALSAVPAHAVIGVGNPAFSNTCAKAGGARAAGATASSKGTLTGNAGHLPVGLPRNHCGNSGLTCNFSTLNEYNLNVPIINSSSLPAGAEIISPLANVV</sequence>
<protein>
    <submittedName>
        <fullName evidence="9">DUF320 domain-containing protein</fullName>
    </submittedName>
</protein>
<evidence type="ECO:0000259" key="8">
    <source>
        <dbReference type="Pfam" id="PF03777"/>
    </source>
</evidence>